<evidence type="ECO:0000313" key="3">
    <source>
        <dbReference type="Proteomes" id="UP000800097"/>
    </source>
</evidence>
<feature type="compositionally biased region" description="Polar residues" evidence="1">
    <location>
        <begin position="157"/>
        <end position="169"/>
    </location>
</feature>
<feature type="compositionally biased region" description="Basic and acidic residues" evidence="1">
    <location>
        <begin position="283"/>
        <end position="302"/>
    </location>
</feature>
<feature type="region of interest" description="Disordered" evidence="1">
    <location>
        <begin position="249"/>
        <end position="315"/>
    </location>
</feature>
<dbReference type="AlphaFoldDB" id="A0A6A6JT89"/>
<evidence type="ECO:0000313" key="2">
    <source>
        <dbReference type="EMBL" id="KAF2279831.1"/>
    </source>
</evidence>
<dbReference type="EMBL" id="ML986486">
    <property type="protein sequence ID" value="KAF2279831.1"/>
    <property type="molecule type" value="Genomic_DNA"/>
</dbReference>
<organism evidence="2 3">
    <name type="scientific">Westerdykella ornata</name>
    <dbReference type="NCBI Taxonomy" id="318751"/>
    <lineage>
        <taxon>Eukaryota</taxon>
        <taxon>Fungi</taxon>
        <taxon>Dikarya</taxon>
        <taxon>Ascomycota</taxon>
        <taxon>Pezizomycotina</taxon>
        <taxon>Dothideomycetes</taxon>
        <taxon>Pleosporomycetidae</taxon>
        <taxon>Pleosporales</taxon>
        <taxon>Sporormiaceae</taxon>
        <taxon>Westerdykella</taxon>
    </lineage>
</organism>
<keyword evidence="3" id="KW-1185">Reference proteome</keyword>
<reference evidence="2" key="1">
    <citation type="journal article" date="2020" name="Stud. Mycol.">
        <title>101 Dothideomycetes genomes: a test case for predicting lifestyles and emergence of pathogens.</title>
        <authorList>
            <person name="Haridas S."/>
            <person name="Albert R."/>
            <person name="Binder M."/>
            <person name="Bloem J."/>
            <person name="Labutti K."/>
            <person name="Salamov A."/>
            <person name="Andreopoulos B."/>
            <person name="Baker S."/>
            <person name="Barry K."/>
            <person name="Bills G."/>
            <person name="Bluhm B."/>
            <person name="Cannon C."/>
            <person name="Castanera R."/>
            <person name="Culley D."/>
            <person name="Daum C."/>
            <person name="Ezra D."/>
            <person name="Gonzalez J."/>
            <person name="Henrissat B."/>
            <person name="Kuo A."/>
            <person name="Liang C."/>
            <person name="Lipzen A."/>
            <person name="Lutzoni F."/>
            <person name="Magnuson J."/>
            <person name="Mondo S."/>
            <person name="Nolan M."/>
            <person name="Ohm R."/>
            <person name="Pangilinan J."/>
            <person name="Park H.-J."/>
            <person name="Ramirez L."/>
            <person name="Alfaro M."/>
            <person name="Sun H."/>
            <person name="Tritt A."/>
            <person name="Yoshinaga Y."/>
            <person name="Zwiers L.-H."/>
            <person name="Turgeon B."/>
            <person name="Goodwin S."/>
            <person name="Spatafora J."/>
            <person name="Crous P."/>
            <person name="Grigoriev I."/>
        </authorList>
    </citation>
    <scope>NUCLEOTIDE SEQUENCE</scope>
    <source>
        <strain evidence="2">CBS 379.55</strain>
    </source>
</reference>
<evidence type="ECO:0000256" key="1">
    <source>
        <dbReference type="SAM" id="MobiDB-lite"/>
    </source>
</evidence>
<dbReference type="GeneID" id="54546748"/>
<gene>
    <name evidence="2" type="ORF">EI97DRAFT_188372</name>
</gene>
<proteinExistence type="predicted"/>
<protein>
    <submittedName>
        <fullName evidence="2">Uncharacterized protein</fullName>
    </submittedName>
</protein>
<dbReference type="RefSeq" id="XP_033657370.1">
    <property type="nucleotide sequence ID" value="XM_033793573.1"/>
</dbReference>
<feature type="region of interest" description="Disordered" evidence="1">
    <location>
        <begin position="155"/>
        <end position="215"/>
    </location>
</feature>
<dbReference type="Proteomes" id="UP000800097">
    <property type="component" value="Unassembled WGS sequence"/>
</dbReference>
<accession>A0A6A6JT89</accession>
<feature type="compositionally biased region" description="Polar residues" evidence="1">
    <location>
        <begin position="179"/>
        <end position="194"/>
    </location>
</feature>
<sequence length="420" mass="48322">MPTTRRPASLRRQLCSYIDSPQTSSTTFHSYPRSRLIRNEDRGHLSRSLPRTAICLRYIIMPDTDQLQTREPSNLRHRSLEELFVRIVLRIARLKCELFRRRHQNGLARTHIACHTLAVLEGRIHLHVSPPTTVNLQSAFETLRAFEHEHEHLFGNEATNTPYNPTNPSRRPFLGSLRPSPSGTHSSDPSATTDLDSEGSDEAAQHERRSRTPQCPQTYAIYSNHAWDSFAEYYDFLGTGIAPTETDGGIAGSASSLQEQRRPRYIYPATPSTRRISRRRSLHQRENSPDDHATPDRPERHTWTPRTRLRRSESEPPAFVHHSFQRFHSDTQLTAQSWEHRVATRRRRILLEATRLRITHIEVILEDIPHGQLREIFCSLWRHFLAIRNVLKIDDALLEGGDVSTLLDSPIGTPPPPYSP</sequence>
<name>A0A6A6JT89_WESOR</name>